<dbReference type="InterPro" id="IPR032739">
    <property type="entry name" value="MRNIP"/>
</dbReference>
<sequence>MSAIFIAVQCCQCSTMQVKQRKQSSKSNKWTCVVCNQKQSVRQVFAQGPMAKDLRLFVQSSNMSRQQQQQQQQQQPALASSTSPYKTQKKSRTDWTEYLDAKDDQGTNLKQEEDEEGVGFEHEIVTEFPAELSKKRKLNKHGCWSDTRKGDADEHHNHKSVFSRRNFNKHVVSPADEEQMKCELAITKETSKWRDFVMRDELEPKACQATKTILSGASKWNDYVTPDESDEYDLRCISRREDADTAGQWSNEINKTVTNYETVFANDDETVEDDIHPDFLHLDRS</sequence>
<feature type="compositionally biased region" description="Low complexity" evidence="1">
    <location>
        <begin position="66"/>
        <end position="75"/>
    </location>
</feature>
<dbReference type="PANTHER" id="PTHR15863:SF2">
    <property type="entry name" value="MRN COMPLEX-INTERACTING PROTEIN"/>
    <property type="match status" value="1"/>
</dbReference>
<keyword evidence="4" id="KW-1185">Reference proteome</keyword>
<feature type="region of interest" description="Disordered" evidence="1">
    <location>
        <begin position="60"/>
        <end position="120"/>
    </location>
</feature>
<evidence type="ECO:0000256" key="1">
    <source>
        <dbReference type="SAM" id="MobiDB-lite"/>
    </source>
</evidence>
<dbReference type="GO" id="GO:0005634">
    <property type="term" value="C:nucleus"/>
    <property type="evidence" value="ECO:0007669"/>
    <property type="project" value="TreeGrafter"/>
</dbReference>
<accession>A0A6J5Y357</accession>
<evidence type="ECO:0000259" key="2">
    <source>
        <dbReference type="Pfam" id="PF15749"/>
    </source>
</evidence>
<feature type="domain" description="MRN complex-interacting protein N-terminal" evidence="2">
    <location>
        <begin position="8"/>
        <end position="105"/>
    </location>
</feature>
<organism evidence="3 4">
    <name type="scientific">Prunus armeniaca</name>
    <name type="common">Apricot</name>
    <name type="synonym">Armeniaca vulgaris</name>
    <dbReference type="NCBI Taxonomy" id="36596"/>
    <lineage>
        <taxon>Eukaryota</taxon>
        <taxon>Viridiplantae</taxon>
        <taxon>Streptophyta</taxon>
        <taxon>Embryophyta</taxon>
        <taxon>Tracheophyta</taxon>
        <taxon>Spermatophyta</taxon>
        <taxon>Magnoliopsida</taxon>
        <taxon>eudicotyledons</taxon>
        <taxon>Gunneridae</taxon>
        <taxon>Pentapetalae</taxon>
        <taxon>rosids</taxon>
        <taxon>fabids</taxon>
        <taxon>Rosales</taxon>
        <taxon>Rosaceae</taxon>
        <taxon>Amygdaloideae</taxon>
        <taxon>Amygdaleae</taxon>
        <taxon>Prunus</taxon>
    </lineage>
</organism>
<dbReference type="AlphaFoldDB" id="A0A6J5Y357"/>
<proteinExistence type="predicted"/>
<dbReference type="InterPro" id="IPR049472">
    <property type="entry name" value="MRNIP_N"/>
</dbReference>
<dbReference type="Proteomes" id="UP000507245">
    <property type="component" value="Unassembled WGS sequence"/>
</dbReference>
<feature type="compositionally biased region" description="Basic and acidic residues" evidence="1">
    <location>
        <begin position="91"/>
        <end position="105"/>
    </location>
</feature>
<dbReference type="OrthoDB" id="5960226at2759"/>
<evidence type="ECO:0000313" key="3">
    <source>
        <dbReference type="EMBL" id="CAB4319851.1"/>
    </source>
</evidence>
<dbReference type="Pfam" id="PF15749">
    <property type="entry name" value="MRNIP"/>
    <property type="match status" value="1"/>
</dbReference>
<dbReference type="EMBL" id="CAEKKB010000008">
    <property type="protein sequence ID" value="CAB4319851.1"/>
    <property type="molecule type" value="Genomic_DNA"/>
</dbReference>
<name>A0A6J5Y357_PRUAR</name>
<protein>
    <recommendedName>
        <fullName evidence="2">MRN complex-interacting protein N-terminal domain-containing protein</fullName>
    </recommendedName>
</protein>
<dbReference type="GO" id="GO:0003682">
    <property type="term" value="F:chromatin binding"/>
    <property type="evidence" value="ECO:0007669"/>
    <property type="project" value="TreeGrafter"/>
</dbReference>
<dbReference type="GO" id="GO:0007095">
    <property type="term" value="P:mitotic G2 DNA damage checkpoint signaling"/>
    <property type="evidence" value="ECO:0007669"/>
    <property type="project" value="TreeGrafter"/>
</dbReference>
<feature type="compositionally biased region" description="Polar residues" evidence="1">
    <location>
        <begin position="76"/>
        <end position="86"/>
    </location>
</feature>
<dbReference type="PANTHER" id="PTHR15863">
    <property type="entry name" value="MRN COMPLEX-INTERACTING PROTEIN"/>
    <property type="match status" value="1"/>
</dbReference>
<reference evidence="4" key="1">
    <citation type="journal article" date="2020" name="Genome Biol.">
        <title>Gamete binning: chromosome-level and haplotype-resolved genome assembly enabled by high-throughput single-cell sequencing of gamete genomes.</title>
        <authorList>
            <person name="Campoy J.A."/>
            <person name="Sun H."/>
            <person name="Goel M."/>
            <person name="Jiao W.-B."/>
            <person name="Folz-Donahue K."/>
            <person name="Wang N."/>
            <person name="Rubio M."/>
            <person name="Liu C."/>
            <person name="Kukat C."/>
            <person name="Ruiz D."/>
            <person name="Huettel B."/>
            <person name="Schneeberger K."/>
        </authorList>
    </citation>
    <scope>NUCLEOTIDE SEQUENCE [LARGE SCALE GENOMIC DNA]</scope>
    <source>
        <strain evidence="4">cv. Rojo Pasion</strain>
    </source>
</reference>
<evidence type="ECO:0000313" key="4">
    <source>
        <dbReference type="Proteomes" id="UP000507245"/>
    </source>
</evidence>
<gene>
    <name evidence="3" type="ORF">ORAREDHAP_LOCUS47600</name>
</gene>